<dbReference type="Gene3D" id="2.60.120.10">
    <property type="entry name" value="Jelly Rolls"/>
    <property type="match status" value="2"/>
</dbReference>
<dbReference type="InterPro" id="IPR003829">
    <property type="entry name" value="Pirin_N_dom"/>
</dbReference>
<dbReference type="PANTHER" id="PTHR13903">
    <property type="entry name" value="PIRIN-RELATED"/>
    <property type="match status" value="1"/>
</dbReference>
<keyword evidence="6" id="KW-1185">Reference proteome</keyword>
<evidence type="ECO:0000259" key="4">
    <source>
        <dbReference type="Pfam" id="PF05726"/>
    </source>
</evidence>
<evidence type="ECO:0000259" key="3">
    <source>
        <dbReference type="Pfam" id="PF02678"/>
    </source>
</evidence>
<dbReference type="InterPro" id="IPR014710">
    <property type="entry name" value="RmlC-like_jellyroll"/>
</dbReference>
<evidence type="ECO:0000256" key="2">
    <source>
        <dbReference type="RuleBase" id="RU003457"/>
    </source>
</evidence>
<protein>
    <submittedName>
        <fullName evidence="5">Pirin family protein</fullName>
    </submittedName>
</protein>
<dbReference type="InterPro" id="IPR011051">
    <property type="entry name" value="RmlC_Cupin_sf"/>
</dbReference>
<dbReference type="EMBL" id="JBEFLD010000001">
    <property type="protein sequence ID" value="MEQ6289087.1"/>
    <property type="molecule type" value="Genomic_DNA"/>
</dbReference>
<feature type="domain" description="Pirin N-terminal" evidence="3">
    <location>
        <begin position="27"/>
        <end position="125"/>
    </location>
</feature>
<evidence type="ECO:0000313" key="6">
    <source>
        <dbReference type="Proteomes" id="UP001433638"/>
    </source>
</evidence>
<dbReference type="CDD" id="cd02247">
    <property type="entry name" value="cupin_pirin_C"/>
    <property type="match status" value="1"/>
</dbReference>
<dbReference type="Pfam" id="PF02678">
    <property type="entry name" value="Pirin"/>
    <property type="match status" value="1"/>
</dbReference>
<dbReference type="PIRSF" id="PIRSF006232">
    <property type="entry name" value="Pirin"/>
    <property type="match status" value="1"/>
</dbReference>
<dbReference type="SUPFAM" id="SSF51182">
    <property type="entry name" value="RmlC-like cupins"/>
    <property type="match status" value="1"/>
</dbReference>
<feature type="domain" description="Pirin C-terminal" evidence="4">
    <location>
        <begin position="180"/>
        <end position="282"/>
    </location>
</feature>
<dbReference type="InterPro" id="IPR012093">
    <property type="entry name" value="Pirin"/>
</dbReference>
<name>A0ABV1LYW6_9NEIS</name>
<dbReference type="CDD" id="cd02909">
    <property type="entry name" value="cupin_pirin_N"/>
    <property type="match status" value="1"/>
</dbReference>
<evidence type="ECO:0000256" key="1">
    <source>
        <dbReference type="ARBA" id="ARBA00008416"/>
    </source>
</evidence>
<evidence type="ECO:0000313" key="5">
    <source>
        <dbReference type="EMBL" id="MEQ6289087.1"/>
    </source>
</evidence>
<sequence>MTTAFQSRQVERLVVGIDTADGAGVNLKRVLTQDLQRRLDPFLMLDEFRSDDPNDYIAGFPPHPHRGFETVTYMLAGRMRHRDSGGNEGLLGPGGVQWMTAGRGVIHSEMPEQEEGLMHGFQLWINLPGKRKMIPAAYQDIPSSDIPVVSLADGSKVKVIAGHYADTAGTIQQPDTEPLYLDVTLAAGQTQQISIPAGHNAFLYVYQGQIAVGEPARPVTEGRMAVLSGSGDGVSFHSEAGASVLVLAGKPLCEPIAQYGPFVMNSRAELEQAFADYQAGTLA</sequence>
<accession>A0ABV1LYW6</accession>
<dbReference type="RefSeq" id="WP_349582491.1">
    <property type="nucleotide sequence ID" value="NZ_JBEFLD010000001.1"/>
</dbReference>
<dbReference type="Pfam" id="PF05726">
    <property type="entry name" value="Pirin_C"/>
    <property type="match status" value="1"/>
</dbReference>
<gene>
    <name evidence="5" type="ORF">ABNW52_00445</name>
</gene>
<organism evidence="5 6">
    <name type="scientific">Vogesella oryzagri</name>
    <dbReference type="NCBI Taxonomy" id="3160864"/>
    <lineage>
        <taxon>Bacteria</taxon>
        <taxon>Pseudomonadati</taxon>
        <taxon>Pseudomonadota</taxon>
        <taxon>Betaproteobacteria</taxon>
        <taxon>Neisseriales</taxon>
        <taxon>Chromobacteriaceae</taxon>
        <taxon>Vogesella</taxon>
    </lineage>
</organism>
<reference evidence="5" key="1">
    <citation type="submission" date="2024-06" db="EMBL/GenBank/DDBJ databases">
        <title>Genome sequence of Vogesella sp. MAHUQ-64.</title>
        <authorList>
            <person name="Huq M.A."/>
        </authorList>
    </citation>
    <scope>NUCLEOTIDE SEQUENCE</scope>
    <source>
        <strain evidence="5">MAHUQ-64</strain>
    </source>
</reference>
<proteinExistence type="inferred from homology"/>
<dbReference type="Proteomes" id="UP001433638">
    <property type="component" value="Unassembled WGS sequence"/>
</dbReference>
<dbReference type="InterPro" id="IPR008778">
    <property type="entry name" value="Pirin_C_dom"/>
</dbReference>
<dbReference type="PANTHER" id="PTHR13903:SF8">
    <property type="entry name" value="PIRIN"/>
    <property type="match status" value="1"/>
</dbReference>
<comment type="caution">
    <text evidence="5">The sequence shown here is derived from an EMBL/GenBank/DDBJ whole genome shotgun (WGS) entry which is preliminary data.</text>
</comment>
<comment type="similarity">
    <text evidence="1 2">Belongs to the pirin family.</text>
</comment>